<dbReference type="SMART" id="SM00448">
    <property type="entry name" value="REC"/>
    <property type="match status" value="1"/>
</dbReference>
<dbReference type="InterPro" id="IPR011006">
    <property type="entry name" value="CheY-like_superfamily"/>
</dbReference>
<dbReference type="Pfam" id="PF00072">
    <property type="entry name" value="Response_reg"/>
    <property type="match status" value="1"/>
</dbReference>
<dbReference type="InterPro" id="IPR036097">
    <property type="entry name" value="HisK_dim/P_sf"/>
</dbReference>
<protein>
    <recommendedName>
        <fullName evidence="3">histidine kinase</fullName>
        <ecNumber evidence="3">2.7.13.3</ecNumber>
    </recommendedName>
</protein>
<dbReference type="Gene3D" id="3.30.450.40">
    <property type="match status" value="1"/>
</dbReference>
<dbReference type="InterPro" id="IPR003661">
    <property type="entry name" value="HisK_dim/P_dom"/>
</dbReference>
<comment type="subcellular location">
    <subcellularLocation>
        <location evidence="2">Cell inner membrane</location>
        <topology evidence="2">Multi-pass membrane protein</topology>
    </subcellularLocation>
</comment>
<evidence type="ECO:0000256" key="3">
    <source>
        <dbReference type="ARBA" id="ARBA00012438"/>
    </source>
</evidence>
<dbReference type="EC" id="2.7.13.3" evidence="3"/>
<dbReference type="FunFam" id="3.30.450.20:FF:000099">
    <property type="entry name" value="Sensory box sensor histidine kinase"/>
    <property type="match status" value="1"/>
</dbReference>
<dbReference type="NCBIfam" id="TIGR00229">
    <property type="entry name" value="sensory_box"/>
    <property type="match status" value="2"/>
</dbReference>
<dbReference type="Gene3D" id="3.30.450.20">
    <property type="entry name" value="PAS domain"/>
    <property type="match status" value="2"/>
</dbReference>
<dbReference type="Pfam" id="PF00512">
    <property type="entry name" value="HisKA"/>
    <property type="match status" value="1"/>
</dbReference>
<feature type="modified residue" description="4-aspartylphosphate" evidence="14">
    <location>
        <position position="760"/>
    </location>
</feature>
<dbReference type="InterPro" id="IPR035965">
    <property type="entry name" value="PAS-like_dom_sf"/>
</dbReference>
<keyword evidence="12" id="KW-0902">Two-component regulatory system</keyword>
<feature type="domain" description="Response regulatory" evidence="16">
    <location>
        <begin position="711"/>
        <end position="827"/>
    </location>
</feature>
<dbReference type="RefSeq" id="WP_100921743.1">
    <property type="nucleotide sequence ID" value="NZ_CP020370.1"/>
</dbReference>
<dbReference type="PRINTS" id="PR00344">
    <property type="entry name" value="BCTRLSENSOR"/>
</dbReference>
<dbReference type="Gene3D" id="1.10.287.130">
    <property type="match status" value="1"/>
</dbReference>
<dbReference type="PANTHER" id="PTHR45339">
    <property type="entry name" value="HYBRID SIGNAL TRANSDUCTION HISTIDINE KINASE J"/>
    <property type="match status" value="1"/>
</dbReference>
<dbReference type="SUPFAM" id="SSF55874">
    <property type="entry name" value="ATPase domain of HSP90 chaperone/DNA topoisomerase II/histidine kinase"/>
    <property type="match status" value="1"/>
</dbReference>
<dbReference type="SUPFAM" id="SSF52172">
    <property type="entry name" value="CheY-like"/>
    <property type="match status" value="1"/>
</dbReference>
<sequence length="832" mass="91987">MRSDVSPVPAEDPGDYFRLVTDTITEVFWMADVATKRTFYVSPAYERIWQRPVAELYANPRSFIASIHPDDRDAFLAELTKKEQSVAFDHEYRILRPDGSIRWIWDRGFPVVDADGRIGRYVGLAQDITERKQAEAMQAFLAQSASAVLEPSFFHALARFLAANLGLFYVCIDRLEGDGLNARTLAVWCDGHFEDNVTYALKDTPCGAVVGRQVCCFPARVCECFPRDQVLQDLGAESYIGATLWNHAGAPIGLIALIGRAPLTNRPLVENILKQVAIRAAGELERLLVEEALRESEQHYRTLANSGSTLIRTSDVNNHCNYVNEPWIRFTGQSPEQARGHGWTDGIHPRDLERCGPLYAAAFARRQPFSMDYRVRHVDGSWRWLRDDGNPRYDSQGTFLGYIGYCVDITEQRAASDELERYRQHLEDLVEERTRQLVIAKEAAEAANIAKSAFLANMSHEIRTPLNAITGLAYLIKRSGVTPQQAERLDRVEVAGRHLLDIVNAVLDLSKIEAGKFAVNEAAVDVGSLVATVAALMAERARAKGLKFAIDIQAPPQPLLGDATLLQQALLNYAANAIKFTDTDPASDTDTIRLRALTSDEDPDSVLLRFEVHDRGIGIAPASLPKLFCAFEQGDTSITRKYGGTGLGLAITKRLARLMGGEAGVISTLGLGSTFWFTARLKKGANALAAASPLTPDAAEALLSRNFSGRRLLLAEDEPVNREVARSLLCDLGLLVELAEDGVQAVELAHRNDYDLILMDMQMPNLDGLEATRRIRRFPNCTAVPILAVTANVFAEDQARCFQAGMNDFISKPLAPESLFATLLKWLERTAA</sequence>
<dbReference type="InterPro" id="IPR029016">
    <property type="entry name" value="GAF-like_dom_sf"/>
</dbReference>
<keyword evidence="9" id="KW-0677">Repeat</keyword>
<evidence type="ECO:0000256" key="4">
    <source>
        <dbReference type="ARBA" id="ARBA00022475"/>
    </source>
</evidence>
<gene>
    <name evidence="19" type="ORF">THSYN_26150</name>
</gene>
<dbReference type="PROSITE" id="PS50109">
    <property type="entry name" value="HIS_KIN"/>
    <property type="match status" value="1"/>
</dbReference>
<evidence type="ECO:0000256" key="14">
    <source>
        <dbReference type="PROSITE-ProRule" id="PRU00169"/>
    </source>
</evidence>
<evidence type="ECO:0000256" key="11">
    <source>
        <dbReference type="ARBA" id="ARBA00022989"/>
    </source>
</evidence>
<dbReference type="Proteomes" id="UP000232638">
    <property type="component" value="Chromosome"/>
</dbReference>
<feature type="domain" description="Histidine kinase" evidence="15">
    <location>
        <begin position="457"/>
        <end position="683"/>
    </location>
</feature>
<dbReference type="InterPro" id="IPR000700">
    <property type="entry name" value="PAS-assoc_C"/>
</dbReference>
<dbReference type="OrthoDB" id="9810730at2"/>
<keyword evidence="10" id="KW-0547">Nucleotide-binding</keyword>
<feature type="domain" description="PAC" evidence="18">
    <location>
        <begin position="369"/>
        <end position="421"/>
    </location>
</feature>
<dbReference type="CDD" id="cd17546">
    <property type="entry name" value="REC_hyHK_CKI1_RcsC-like"/>
    <property type="match status" value="1"/>
</dbReference>
<evidence type="ECO:0000259" key="15">
    <source>
        <dbReference type="PROSITE" id="PS50109"/>
    </source>
</evidence>
<keyword evidence="7" id="KW-0808">Transferase</keyword>
<dbReference type="SMART" id="SM00091">
    <property type="entry name" value="PAS"/>
    <property type="match status" value="2"/>
</dbReference>
<dbReference type="Gene3D" id="2.10.70.100">
    <property type="match status" value="1"/>
</dbReference>
<dbReference type="GO" id="GO:0005886">
    <property type="term" value="C:plasma membrane"/>
    <property type="evidence" value="ECO:0007669"/>
    <property type="project" value="UniProtKB-SubCell"/>
</dbReference>
<dbReference type="EMBL" id="CP020370">
    <property type="protein sequence ID" value="AUB84075.1"/>
    <property type="molecule type" value="Genomic_DNA"/>
</dbReference>
<dbReference type="GO" id="GO:0000155">
    <property type="term" value="F:phosphorelay sensor kinase activity"/>
    <property type="evidence" value="ECO:0007669"/>
    <property type="project" value="InterPro"/>
</dbReference>
<dbReference type="CDD" id="cd16922">
    <property type="entry name" value="HATPase_EvgS-ArcB-TorS-like"/>
    <property type="match status" value="1"/>
</dbReference>
<dbReference type="SMART" id="SM00086">
    <property type="entry name" value="PAC"/>
    <property type="match status" value="2"/>
</dbReference>
<accession>A0A2K8UEW8</accession>
<dbReference type="InterPro" id="IPR003594">
    <property type="entry name" value="HATPase_dom"/>
</dbReference>
<keyword evidence="8" id="KW-0812">Transmembrane</keyword>
<dbReference type="FunFam" id="2.10.70.100:FF:000001">
    <property type="entry name" value="Sensory transduction histidine kinase"/>
    <property type="match status" value="1"/>
</dbReference>
<evidence type="ECO:0000256" key="9">
    <source>
        <dbReference type="ARBA" id="ARBA00022737"/>
    </source>
</evidence>
<dbReference type="InterPro" id="IPR013655">
    <property type="entry name" value="PAS_fold_3"/>
</dbReference>
<evidence type="ECO:0000256" key="1">
    <source>
        <dbReference type="ARBA" id="ARBA00000085"/>
    </source>
</evidence>
<evidence type="ECO:0000256" key="6">
    <source>
        <dbReference type="ARBA" id="ARBA00022553"/>
    </source>
</evidence>
<keyword evidence="5" id="KW-0997">Cell inner membrane</keyword>
<dbReference type="Gene3D" id="3.30.565.10">
    <property type="entry name" value="Histidine kinase-like ATPase, C-terminal domain"/>
    <property type="match status" value="1"/>
</dbReference>
<dbReference type="PROSITE" id="PS50113">
    <property type="entry name" value="PAC"/>
    <property type="match status" value="2"/>
</dbReference>
<feature type="domain" description="PAS" evidence="17">
    <location>
        <begin position="296"/>
        <end position="353"/>
    </location>
</feature>
<dbReference type="InterPro" id="IPR005467">
    <property type="entry name" value="His_kinase_dom"/>
</dbReference>
<proteinExistence type="predicted"/>
<dbReference type="KEGG" id="tsy:THSYN_26150"/>
<dbReference type="CDD" id="cd00082">
    <property type="entry name" value="HisKA"/>
    <property type="match status" value="1"/>
</dbReference>
<evidence type="ECO:0000256" key="5">
    <source>
        <dbReference type="ARBA" id="ARBA00022519"/>
    </source>
</evidence>
<reference evidence="19 20" key="1">
    <citation type="submission" date="2017-03" db="EMBL/GenBank/DDBJ databases">
        <title>Complete genome sequence of Candidatus 'Thiodictyon syntrophicum' sp. nov. strain Cad16T, a photolithoautotroph purple sulfur bacterium isolated from an alpine meromictic lake.</title>
        <authorList>
            <person name="Luedin S.M."/>
            <person name="Pothier J.F."/>
            <person name="Danza F."/>
            <person name="Storelli N."/>
            <person name="Wittwer M."/>
            <person name="Tonolla M."/>
        </authorList>
    </citation>
    <scope>NUCLEOTIDE SEQUENCE [LARGE SCALE GENOMIC DNA]</scope>
    <source>
        <strain evidence="19 20">Cad16T</strain>
    </source>
</reference>
<feature type="domain" description="PAC" evidence="18">
    <location>
        <begin position="88"/>
        <end position="140"/>
    </location>
</feature>
<evidence type="ECO:0000313" key="20">
    <source>
        <dbReference type="Proteomes" id="UP000232638"/>
    </source>
</evidence>
<dbReference type="CDD" id="cd00130">
    <property type="entry name" value="PAS"/>
    <property type="match status" value="2"/>
</dbReference>
<dbReference type="Pfam" id="PF02518">
    <property type="entry name" value="HATPase_c"/>
    <property type="match status" value="1"/>
</dbReference>
<dbReference type="GO" id="GO:0000166">
    <property type="term" value="F:nucleotide binding"/>
    <property type="evidence" value="ECO:0007669"/>
    <property type="project" value="UniProtKB-KW"/>
</dbReference>
<evidence type="ECO:0000256" key="2">
    <source>
        <dbReference type="ARBA" id="ARBA00004429"/>
    </source>
</evidence>
<evidence type="ECO:0000259" key="16">
    <source>
        <dbReference type="PROSITE" id="PS50110"/>
    </source>
</evidence>
<dbReference type="SUPFAM" id="SSF55781">
    <property type="entry name" value="GAF domain-like"/>
    <property type="match status" value="1"/>
</dbReference>
<evidence type="ECO:0000256" key="13">
    <source>
        <dbReference type="ARBA" id="ARBA00023136"/>
    </source>
</evidence>
<dbReference type="InterPro" id="IPR004358">
    <property type="entry name" value="Sig_transdc_His_kin-like_C"/>
</dbReference>
<dbReference type="PANTHER" id="PTHR45339:SF1">
    <property type="entry name" value="HYBRID SIGNAL TRANSDUCTION HISTIDINE KINASE J"/>
    <property type="match status" value="1"/>
</dbReference>
<keyword evidence="13" id="KW-0472">Membrane</keyword>
<evidence type="ECO:0000259" key="18">
    <source>
        <dbReference type="PROSITE" id="PS50113"/>
    </source>
</evidence>
<dbReference type="PROSITE" id="PS50110">
    <property type="entry name" value="RESPONSE_REGULATORY"/>
    <property type="match status" value="1"/>
</dbReference>
<dbReference type="InterPro" id="IPR001610">
    <property type="entry name" value="PAC"/>
</dbReference>
<evidence type="ECO:0000313" key="19">
    <source>
        <dbReference type="EMBL" id="AUB84075.1"/>
    </source>
</evidence>
<evidence type="ECO:0000256" key="12">
    <source>
        <dbReference type="ARBA" id="ARBA00023012"/>
    </source>
</evidence>
<evidence type="ECO:0000256" key="10">
    <source>
        <dbReference type="ARBA" id="ARBA00022741"/>
    </source>
</evidence>
<comment type="catalytic activity">
    <reaction evidence="1">
        <text>ATP + protein L-histidine = ADP + protein N-phospho-L-histidine.</text>
        <dbReference type="EC" id="2.7.13.3"/>
    </reaction>
</comment>
<dbReference type="SMART" id="SM00387">
    <property type="entry name" value="HATPase_c"/>
    <property type="match status" value="1"/>
</dbReference>
<evidence type="ECO:0000256" key="7">
    <source>
        <dbReference type="ARBA" id="ARBA00022679"/>
    </source>
</evidence>
<dbReference type="InterPro" id="IPR036890">
    <property type="entry name" value="HATPase_C_sf"/>
</dbReference>
<dbReference type="AlphaFoldDB" id="A0A2K8UEW8"/>
<dbReference type="InterPro" id="IPR001789">
    <property type="entry name" value="Sig_transdc_resp-reg_receiver"/>
</dbReference>
<dbReference type="InterPro" id="IPR000014">
    <property type="entry name" value="PAS"/>
</dbReference>
<keyword evidence="11" id="KW-1133">Transmembrane helix</keyword>
<evidence type="ECO:0000259" key="17">
    <source>
        <dbReference type="PROSITE" id="PS50112"/>
    </source>
</evidence>
<evidence type="ECO:0000256" key="8">
    <source>
        <dbReference type="ARBA" id="ARBA00022692"/>
    </source>
</evidence>
<keyword evidence="6 14" id="KW-0597">Phosphoprotein</keyword>
<keyword evidence="20" id="KW-1185">Reference proteome</keyword>
<dbReference type="Pfam" id="PF08447">
    <property type="entry name" value="PAS_3"/>
    <property type="match status" value="2"/>
</dbReference>
<dbReference type="SUPFAM" id="SSF47384">
    <property type="entry name" value="Homodimeric domain of signal transducing histidine kinase"/>
    <property type="match status" value="1"/>
</dbReference>
<organism evidence="19 20">
    <name type="scientific">Candidatus Thiodictyon syntrophicum</name>
    <dbReference type="NCBI Taxonomy" id="1166950"/>
    <lineage>
        <taxon>Bacteria</taxon>
        <taxon>Pseudomonadati</taxon>
        <taxon>Pseudomonadota</taxon>
        <taxon>Gammaproteobacteria</taxon>
        <taxon>Chromatiales</taxon>
        <taxon>Chromatiaceae</taxon>
        <taxon>Thiodictyon</taxon>
    </lineage>
</organism>
<dbReference type="Gene3D" id="3.40.50.2300">
    <property type="match status" value="1"/>
</dbReference>
<dbReference type="SMART" id="SM00388">
    <property type="entry name" value="HisKA"/>
    <property type="match status" value="1"/>
</dbReference>
<name>A0A2K8UEW8_9GAMM</name>
<keyword evidence="4" id="KW-1003">Cell membrane</keyword>
<dbReference type="PROSITE" id="PS50112">
    <property type="entry name" value="PAS"/>
    <property type="match status" value="1"/>
</dbReference>
<dbReference type="SUPFAM" id="SSF55785">
    <property type="entry name" value="PYP-like sensor domain (PAS domain)"/>
    <property type="match status" value="2"/>
</dbReference>